<proteinExistence type="predicted"/>
<evidence type="ECO:0000313" key="2">
    <source>
        <dbReference type="Proteomes" id="UP000054538"/>
    </source>
</evidence>
<protein>
    <submittedName>
        <fullName evidence="1">Uncharacterized protein</fullName>
    </submittedName>
</protein>
<sequence>MKVSLCWCCVDHGRLVNLGNEPCTGKVKVSNFLLEQRSLSIFWPDRPLIGEFFSLHQRQMPQGSSSSSGHAWALSEPPRCIFQPTALYFALPPLSCHTMQLLRHAIIALMWSNFLDNTCTSCFIEN</sequence>
<dbReference type="InParanoid" id="A0A0D0BS11"/>
<dbReference type="EMBL" id="KN829013">
    <property type="protein sequence ID" value="KIK74267.1"/>
    <property type="molecule type" value="Genomic_DNA"/>
</dbReference>
<accession>A0A0D0BS11</accession>
<keyword evidence="2" id="KW-1185">Reference proteome</keyword>
<organism evidence="1 2">
    <name type="scientific">Paxillus rubicundulus Ve08.2h10</name>
    <dbReference type="NCBI Taxonomy" id="930991"/>
    <lineage>
        <taxon>Eukaryota</taxon>
        <taxon>Fungi</taxon>
        <taxon>Dikarya</taxon>
        <taxon>Basidiomycota</taxon>
        <taxon>Agaricomycotina</taxon>
        <taxon>Agaricomycetes</taxon>
        <taxon>Agaricomycetidae</taxon>
        <taxon>Boletales</taxon>
        <taxon>Paxilineae</taxon>
        <taxon>Paxillaceae</taxon>
        <taxon>Paxillus</taxon>
    </lineage>
</organism>
<evidence type="ECO:0000313" key="1">
    <source>
        <dbReference type="EMBL" id="KIK74267.1"/>
    </source>
</evidence>
<dbReference type="Proteomes" id="UP000054538">
    <property type="component" value="Unassembled WGS sequence"/>
</dbReference>
<gene>
    <name evidence="1" type="ORF">PAXRUDRAFT_552026</name>
</gene>
<name>A0A0D0BS11_9AGAM</name>
<reference evidence="2" key="2">
    <citation type="submission" date="2015-01" db="EMBL/GenBank/DDBJ databases">
        <title>Evolutionary Origins and Diversification of the Mycorrhizal Mutualists.</title>
        <authorList>
            <consortium name="DOE Joint Genome Institute"/>
            <consortium name="Mycorrhizal Genomics Consortium"/>
            <person name="Kohler A."/>
            <person name="Kuo A."/>
            <person name="Nagy L.G."/>
            <person name="Floudas D."/>
            <person name="Copeland A."/>
            <person name="Barry K.W."/>
            <person name="Cichocki N."/>
            <person name="Veneault-Fourrey C."/>
            <person name="LaButti K."/>
            <person name="Lindquist E.A."/>
            <person name="Lipzen A."/>
            <person name="Lundell T."/>
            <person name="Morin E."/>
            <person name="Murat C."/>
            <person name="Riley R."/>
            <person name="Ohm R."/>
            <person name="Sun H."/>
            <person name="Tunlid A."/>
            <person name="Henrissat B."/>
            <person name="Grigoriev I.V."/>
            <person name="Hibbett D.S."/>
            <person name="Martin F."/>
        </authorList>
    </citation>
    <scope>NUCLEOTIDE SEQUENCE [LARGE SCALE GENOMIC DNA]</scope>
    <source>
        <strain evidence="2">Ve08.2h10</strain>
    </source>
</reference>
<dbReference type="AlphaFoldDB" id="A0A0D0BS11"/>
<reference evidence="1 2" key="1">
    <citation type="submission" date="2014-04" db="EMBL/GenBank/DDBJ databases">
        <authorList>
            <consortium name="DOE Joint Genome Institute"/>
            <person name="Kuo A."/>
            <person name="Kohler A."/>
            <person name="Jargeat P."/>
            <person name="Nagy L.G."/>
            <person name="Floudas D."/>
            <person name="Copeland A."/>
            <person name="Barry K.W."/>
            <person name="Cichocki N."/>
            <person name="Veneault-Fourrey C."/>
            <person name="LaButti K."/>
            <person name="Lindquist E.A."/>
            <person name="Lipzen A."/>
            <person name="Lundell T."/>
            <person name="Morin E."/>
            <person name="Murat C."/>
            <person name="Sun H."/>
            <person name="Tunlid A."/>
            <person name="Henrissat B."/>
            <person name="Grigoriev I.V."/>
            <person name="Hibbett D.S."/>
            <person name="Martin F."/>
            <person name="Nordberg H.P."/>
            <person name="Cantor M.N."/>
            <person name="Hua S.X."/>
        </authorList>
    </citation>
    <scope>NUCLEOTIDE SEQUENCE [LARGE SCALE GENOMIC DNA]</scope>
    <source>
        <strain evidence="1 2">Ve08.2h10</strain>
    </source>
</reference>
<dbReference type="HOGENOM" id="CLU_1982287_0_0_1"/>